<dbReference type="EMBL" id="SIHI01000013">
    <property type="protein sequence ID" value="TWT51503.1"/>
    <property type="molecule type" value="Genomic_DNA"/>
</dbReference>
<dbReference type="PANTHER" id="PTHR12128:SF72">
    <property type="entry name" value="DIHYDRODIPICOLINATE SYNTHASE"/>
    <property type="match status" value="1"/>
</dbReference>
<dbReference type="PIRSF" id="PIRSF001365">
    <property type="entry name" value="DHDPS"/>
    <property type="match status" value="1"/>
</dbReference>
<dbReference type="OrthoDB" id="9771791at2"/>
<evidence type="ECO:0000256" key="1">
    <source>
        <dbReference type="ARBA" id="ARBA00023239"/>
    </source>
</evidence>
<dbReference type="InterPro" id="IPR002220">
    <property type="entry name" value="DapA-like"/>
</dbReference>
<dbReference type="Pfam" id="PF00701">
    <property type="entry name" value="DHDPS"/>
    <property type="match status" value="1"/>
</dbReference>
<dbReference type="RefSeq" id="WP_146510997.1">
    <property type="nucleotide sequence ID" value="NZ_SIHI01000013.1"/>
</dbReference>
<dbReference type="CDD" id="cd00408">
    <property type="entry name" value="DHDPS-like"/>
    <property type="match status" value="1"/>
</dbReference>
<evidence type="ECO:0000256" key="3">
    <source>
        <dbReference type="PIRSR" id="PIRSR001365-1"/>
    </source>
</evidence>
<evidence type="ECO:0000313" key="6">
    <source>
        <dbReference type="Proteomes" id="UP000317243"/>
    </source>
</evidence>
<dbReference type="AlphaFoldDB" id="A0A5C5WNB6"/>
<accession>A0A5C5WNB6</accession>
<keyword evidence="1 2" id="KW-0456">Lyase</keyword>
<dbReference type="PANTHER" id="PTHR12128">
    <property type="entry name" value="DIHYDRODIPICOLINATE SYNTHASE"/>
    <property type="match status" value="1"/>
</dbReference>
<proteinExistence type="inferred from homology"/>
<dbReference type="GO" id="GO:0008840">
    <property type="term" value="F:4-hydroxy-tetrahydrodipicolinate synthase activity"/>
    <property type="evidence" value="ECO:0007669"/>
    <property type="project" value="UniProtKB-EC"/>
</dbReference>
<feature type="active site" description="Proton donor/acceptor" evidence="3">
    <location>
        <position position="136"/>
    </location>
</feature>
<comment type="caution">
    <text evidence="5">The sequence shown here is derived from an EMBL/GenBank/DDBJ whole genome shotgun (WGS) entry which is preliminary data.</text>
</comment>
<organism evidence="5 6">
    <name type="scientific">Thalassoglobus neptunius</name>
    <dbReference type="NCBI Taxonomy" id="1938619"/>
    <lineage>
        <taxon>Bacteria</taxon>
        <taxon>Pseudomonadati</taxon>
        <taxon>Planctomycetota</taxon>
        <taxon>Planctomycetia</taxon>
        <taxon>Planctomycetales</taxon>
        <taxon>Planctomycetaceae</taxon>
        <taxon>Thalassoglobus</taxon>
    </lineage>
</organism>
<dbReference type="SUPFAM" id="SSF51569">
    <property type="entry name" value="Aldolase"/>
    <property type="match status" value="1"/>
</dbReference>
<dbReference type="InterPro" id="IPR013785">
    <property type="entry name" value="Aldolase_TIM"/>
</dbReference>
<dbReference type="Gene3D" id="3.20.20.70">
    <property type="entry name" value="Aldolase class I"/>
    <property type="match status" value="1"/>
</dbReference>
<sequence length="300" mass="33131">MASDWRGVFPAATTQFHDDESLDIPQTMKHVLHMIGQGVHGMIMLGTVGENCSLEYSEKLEVLRATVEAVGGKVPVLTGVAEYTTSLAQRFAEDAAKIGVDGLMVLPAMVYKSDPQETMTHFRAVANATDLPIMVYNNPVSYGVDITPEMFLELADEPKIVAIKESSENVRRITDLINLCGDRYTLLCGVDDLVLESIVLGAQGWISGLVNAFPAENRLLWDLATSGDYERAVEVYRWYTPLLHLDTHPKLVQYIKLAVQECGLGSEKTRAPRLALTGQEREQVLDVIRTGVANRPSLER</sequence>
<protein>
    <submittedName>
        <fullName evidence="5">4-hydroxy-tetrahydrodipicolinate synthase</fullName>
        <ecNumber evidence="5">4.3.3.7</ecNumber>
    </submittedName>
</protein>
<evidence type="ECO:0000256" key="2">
    <source>
        <dbReference type="PIRNR" id="PIRNR001365"/>
    </source>
</evidence>
<dbReference type="EC" id="4.3.3.7" evidence="5"/>
<evidence type="ECO:0000256" key="4">
    <source>
        <dbReference type="PIRSR" id="PIRSR001365-2"/>
    </source>
</evidence>
<name>A0A5C5WNB6_9PLAN</name>
<dbReference type="Proteomes" id="UP000317243">
    <property type="component" value="Unassembled WGS sequence"/>
</dbReference>
<feature type="active site" description="Schiff-base intermediate with substrate" evidence="3">
    <location>
        <position position="164"/>
    </location>
</feature>
<reference evidence="5 6" key="1">
    <citation type="submission" date="2019-02" db="EMBL/GenBank/DDBJ databases">
        <title>Deep-cultivation of Planctomycetes and their phenomic and genomic characterization uncovers novel biology.</title>
        <authorList>
            <person name="Wiegand S."/>
            <person name="Jogler M."/>
            <person name="Boedeker C."/>
            <person name="Pinto D."/>
            <person name="Vollmers J."/>
            <person name="Rivas-Marin E."/>
            <person name="Kohn T."/>
            <person name="Peeters S.H."/>
            <person name="Heuer A."/>
            <person name="Rast P."/>
            <person name="Oberbeckmann S."/>
            <person name="Bunk B."/>
            <person name="Jeske O."/>
            <person name="Meyerdierks A."/>
            <person name="Storesund J.E."/>
            <person name="Kallscheuer N."/>
            <person name="Luecker S."/>
            <person name="Lage O.M."/>
            <person name="Pohl T."/>
            <person name="Merkel B.J."/>
            <person name="Hornburger P."/>
            <person name="Mueller R.-W."/>
            <person name="Bruemmer F."/>
            <person name="Labrenz M."/>
            <person name="Spormann A.M."/>
            <person name="Op Den Camp H."/>
            <person name="Overmann J."/>
            <person name="Amann R."/>
            <person name="Jetten M.S.M."/>
            <person name="Mascher T."/>
            <person name="Medema M.H."/>
            <person name="Devos D.P."/>
            <person name="Kaster A.-K."/>
            <person name="Ovreas L."/>
            <person name="Rohde M."/>
            <person name="Galperin M.Y."/>
            <person name="Jogler C."/>
        </authorList>
    </citation>
    <scope>NUCLEOTIDE SEQUENCE [LARGE SCALE GENOMIC DNA]</scope>
    <source>
        <strain evidence="5 6">KOR42</strain>
    </source>
</reference>
<feature type="binding site" evidence="4">
    <location>
        <position position="206"/>
    </location>
    <ligand>
        <name>pyruvate</name>
        <dbReference type="ChEBI" id="CHEBI:15361"/>
    </ligand>
</feature>
<dbReference type="PRINTS" id="PR00146">
    <property type="entry name" value="DHPICSNTHASE"/>
</dbReference>
<dbReference type="SMART" id="SM01130">
    <property type="entry name" value="DHDPS"/>
    <property type="match status" value="1"/>
</dbReference>
<evidence type="ECO:0000313" key="5">
    <source>
        <dbReference type="EMBL" id="TWT51503.1"/>
    </source>
</evidence>
<gene>
    <name evidence="5" type="primary">dapA_2</name>
    <name evidence="5" type="ORF">KOR42_35510</name>
</gene>
<comment type="similarity">
    <text evidence="2">Belongs to the DapA family.</text>
</comment>
<keyword evidence="6" id="KW-1185">Reference proteome</keyword>